<keyword evidence="3" id="KW-1185">Reference proteome</keyword>
<evidence type="ECO:0000313" key="3">
    <source>
        <dbReference type="Proteomes" id="UP000680750"/>
    </source>
</evidence>
<name>A0A810L9T2_9ACTN</name>
<proteinExistence type="predicted"/>
<dbReference type="AlphaFoldDB" id="A0A810L9T2"/>
<organism evidence="2 3">
    <name type="scientific">Actinocatenispora sera</name>
    <dbReference type="NCBI Taxonomy" id="390989"/>
    <lineage>
        <taxon>Bacteria</taxon>
        <taxon>Bacillati</taxon>
        <taxon>Actinomycetota</taxon>
        <taxon>Actinomycetes</taxon>
        <taxon>Micromonosporales</taxon>
        <taxon>Micromonosporaceae</taxon>
        <taxon>Actinocatenispora</taxon>
    </lineage>
</organism>
<dbReference type="KEGG" id="aser:Asera_51690"/>
<keyword evidence="1" id="KW-0812">Transmembrane</keyword>
<reference evidence="2" key="1">
    <citation type="submission" date="2020-08" db="EMBL/GenBank/DDBJ databases">
        <title>Whole genome shotgun sequence of Actinocatenispora sera NBRC 101916.</title>
        <authorList>
            <person name="Komaki H."/>
            <person name="Tamura T."/>
        </authorList>
    </citation>
    <scope>NUCLEOTIDE SEQUENCE</scope>
    <source>
        <strain evidence="2">NBRC 101916</strain>
    </source>
</reference>
<dbReference type="InterPro" id="IPR024341">
    <property type="entry name" value="DUF2631"/>
</dbReference>
<feature type="transmembrane region" description="Helical" evidence="1">
    <location>
        <begin position="47"/>
        <end position="67"/>
    </location>
</feature>
<keyword evidence="1" id="KW-1133">Transmembrane helix</keyword>
<feature type="transmembrane region" description="Helical" evidence="1">
    <location>
        <begin position="21"/>
        <end position="41"/>
    </location>
</feature>
<sequence length="74" mass="8065">MSGSSEQITSPDQRKPLNRKAARAGAIICAIICLLMTIGNHEGHVEDVFLVVTAALLVLAVVLDWLLRKNGLRR</sequence>
<evidence type="ECO:0000313" key="2">
    <source>
        <dbReference type="EMBL" id="BCJ31061.1"/>
    </source>
</evidence>
<accession>A0A810L9T2</accession>
<dbReference type="EMBL" id="AP023354">
    <property type="protein sequence ID" value="BCJ31061.1"/>
    <property type="molecule type" value="Genomic_DNA"/>
</dbReference>
<keyword evidence="1" id="KW-0472">Membrane</keyword>
<dbReference type="RefSeq" id="WP_030446449.1">
    <property type="nucleotide sequence ID" value="NZ_AP023354.1"/>
</dbReference>
<gene>
    <name evidence="2" type="ORF">Asera_51690</name>
</gene>
<evidence type="ECO:0000256" key="1">
    <source>
        <dbReference type="SAM" id="Phobius"/>
    </source>
</evidence>
<dbReference type="Proteomes" id="UP000680750">
    <property type="component" value="Chromosome"/>
</dbReference>
<dbReference type="Pfam" id="PF10939">
    <property type="entry name" value="DUF2631"/>
    <property type="match status" value="1"/>
</dbReference>
<evidence type="ECO:0008006" key="4">
    <source>
        <dbReference type="Google" id="ProtNLM"/>
    </source>
</evidence>
<protein>
    <recommendedName>
        <fullName evidence="4">DUF2631 domain-containing protein</fullName>
    </recommendedName>
</protein>